<dbReference type="PROSITE" id="PS00455">
    <property type="entry name" value="AMP_BINDING"/>
    <property type="match status" value="1"/>
</dbReference>
<comment type="caution">
    <text evidence="5">The sequence shown here is derived from an EMBL/GenBank/DDBJ whole genome shotgun (WGS) entry which is preliminary data.</text>
</comment>
<dbReference type="InterPro" id="IPR020845">
    <property type="entry name" value="AMP-binding_CS"/>
</dbReference>
<dbReference type="Pfam" id="PF00501">
    <property type="entry name" value="AMP-binding"/>
    <property type="match status" value="1"/>
</dbReference>
<protein>
    <submittedName>
        <fullName evidence="5">AMP-binding protein</fullName>
    </submittedName>
</protein>
<dbReference type="Pfam" id="PF13193">
    <property type="entry name" value="AMP-binding_C"/>
    <property type="match status" value="1"/>
</dbReference>
<comment type="similarity">
    <text evidence="1">Belongs to the ATP-dependent AMP-binding enzyme family.</text>
</comment>
<dbReference type="InterPro" id="IPR000873">
    <property type="entry name" value="AMP-dep_synth/lig_dom"/>
</dbReference>
<dbReference type="OrthoDB" id="9803968at2"/>
<evidence type="ECO:0000259" key="3">
    <source>
        <dbReference type="Pfam" id="PF00501"/>
    </source>
</evidence>
<evidence type="ECO:0000259" key="4">
    <source>
        <dbReference type="Pfam" id="PF13193"/>
    </source>
</evidence>
<dbReference type="InterPro" id="IPR025110">
    <property type="entry name" value="AMP-bd_C"/>
</dbReference>
<organism evidence="5 6">
    <name type="scientific">Amycolatopsis pithecellobii</name>
    <dbReference type="NCBI Taxonomy" id="664692"/>
    <lineage>
        <taxon>Bacteria</taxon>
        <taxon>Bacillati</taxon>
        <taxon>Actinomycetota</taxon>
        <taxon>Actinomycetes</taxon>
        <taxon>Pseudonocardiales</taxon>
        <taxon>Pseudonocardiaceae</taxon>
        <taxon>Amycolatopsis</taxon>
    </lineage>
</organism>
<dbReference type="PANTHER" id="PTHR43767">
    <property type="entry name" value="LONG-CHAIN-FATTY-ACID--COA LIGASE"/>
    <property type="match status" value="1"/>
</dbReference>
<dbReference type="InterPro" id="IPR045851">
    <property type="entry name" value="AMP-bd_C_sf"/>
</dbReference>
<dbReference type="Gene3D" id="3.30.300.30">
    <property type="match status" value="1"/>
</dbReference>
<dbReference type="AlphaFoldDB" id="A0A6N7YYR8"/>
<feature type="domain" description="AMP-dependent synthetase/ligase" evidence="3">
    <location>
        <begin position="43"/>
        <end position="402"/>
    </location>
</feature>
<gene>
    <name evidence="5" type="ORF">GKO32_24045</name>
</gene>
<dbReference type="PANTHER" id="PTHR43767:SF7">
    <property type="entry name" value="MEDIUM_LONG-CHAIN-FATTY-ACID--COA LIGASE FADD8"/>
    <property type="match status" value="1"/>
</dbReference>
<dbReference type="EMBL" id="WMBA01000042">
    <property type="protein sequence ID" value="MTD57022.1"/>
    <property type="molecule type" value="Genomic_DNA"/>
</dbReference>
<name>A0A6N7YYR8_9PSEU</name>
<proteinExistence type="inferred from homology"/>
<dbReference type="InterPro" id="IPR050237">
    <property type="entry name" value="ATP-dep_AMP-bd_enzyme"/>
</dbReference>
<dbReference type="GO" id="GO:0016877">
    <property type="term" value="F:ligase activity, forming carbon-sulfur bonds"/>
    <property type="evidence" value="ECO:0007669"/>
    <property type="project" value="UniProtKB-ARBA"/>
</dbReference>
<dbReference type="FunFam" id="3.30.300.30:FF:000008">
    <property type="entry name" value="2,3-dihydroxybenzoate-AMP ligase"/>
    <property type="match status" value="1"/>
</dbReference>
<dbReference type="SUPFAM" id="SSF56801">
    <property type="entry name" value="Acetyl-CoA synthetase-like"/>
    <property type="match status" value="1"/>
</dbReference>
<dbReference type="InterPro" id="IPR042099">
    <property type="entry name" value="ANL_N_sf"/>
</dbReference>
<keyword evidence="6" id="KW-1185">Reference proteome</keyword>
<reference evidence="5 6" key="1">
    <citation type="submission" date="2019-11" db="EMBL/GenBank/DDBJ databases">
        <title>Draft genome of Amycolatopsis RM579.</title>
        <authorList>
            <person name="Duangmal K."/>
            <person name="Mingma R."/>
        </authorList>
    </citation>
    <scope>NUCLEOTIDE SEQUENCE [LARGE SCALE GENOMIC DNA]</scope>
    <source>
        <strain evidence="5 6">RM579</strain>
    </source>
</reference>
<keyword evidence="2" id="KW-0436">Ligase</keyword>
<evidence type="ECO:0000313" key="5">
    <source>
        <dbReference type="EMBL" id="MTD57022.1"/>
    </source>
</evidence>
<dbReference type="Gene3D" id="3.40.50.12780">
    <property type="entry name" value="N-terminal domain of ligase-like"/>
    <property type="match status" value="1"/>
</dbReference>
<sequence>MPASPTGSCSRARRRSLEQSIEENTVVHLYNPELTFDDLLIEALDRFPGRDAFVLGDRRISYAQAAAITSRIGQVLAARGIGHGSAVGALSPNIPEVWLAQAATYLLGGTYTGLHPLGSVADHSFACTDAGIEILLVHPKFAETAAAIAERCPGIKHVLTFGPTELAPDLLALGEEFAPRPLSRGPAREEDTAWLQYTGGTTGRPKGVRVPHRALVAMSRMLPLSWGLPENPRFLLSAPITHAGSLPILPTLWHGGTVVLHQSFDPDAWLTTVAAERINYAFVVPTMVYSLLDHGGIDRYDTSSLETVLYGAAPMNPARIAEAWHALGPVLQQGYGQTECLGMCTSLRKDEHDPVNRPELLETCGRPVAETRVAILDDNGEPVPRGEVGELCLRSPAVMTGYRNQPEQTEIALQGGWLHTGDLAVQGETGFYSIVDRKKDMIISGGFNVYPREVEDAIATVPGVSSTAVIGLPDDRWGEAVTAFVVPRHGRPVDVEALLATVREKKGPHQVPKAVHVVDELPLTAAGKIDKKVLRARYQPAS</sequence>
<evidence type="ECO:0000256" key="1">
    <source>
        <dbReference type="ARBA" id="ARBA00006432"/>
    </source>
</evidence>
<evidence type="ECO:0000313" key="6">
    <source>
        <dbReference type="Proteomes" id="UP000440096"/>
    </source>
</evidence>
<accession>A0A6N7YYR8</accession>
<dbReference type="Proteomes" id="UP000440096">
    <property type="component" value="Unassembled WGS sequence"/>
</dbReference>
<feature type="domain" description="AMP-binding enzyme C-terminal" evidence="4">
    <location>
        <begin position="453"/>
        <end position="528"/>
    </location>
</feature>
<evidence type="ECO:0000256" key="2">
    <source>
        <dbReference type="ARBA" id="ARBA00022598"/>
    </source>
</evidence>